<keyword evidence="2" id="KW-1185">Reference proteome</keyword>
<evidence type="ECO:0008006" key="3">
    <source>
        <dbReference type="Google" id="ProtNLM"/>
    </source>
</evidence>
<organism evidence="1 2">
    <name type="scientific">Rhodococcus navarretei</name>
    <dbReference type="NCBI Taxonomy" id="3128981"/>
    <lineage>
        <taxon>Bacteria</taxon>
        <taxon>Bacillati</taxon>
        <taxon>Actinomycetota</taxon>
        <taxon>Actinomycetes</taxon>
        <taxon>Mycobacteriales</taxon>
        <taxon>Nocardiaceae</taxon>
        <taxon>Rhodococcus</taxon>
    </lineage>
</organism>
<sequence>MRAQVFRALDGPQQHAILAQATYLDCVDGAVLSHVSAAVIHGFDLWNVPLDKVHLTIGAGHTSKRTRRRELHGTSLTDDEWLHSPLATLPVTNPARTIVDVARSVPLEQAVCTGDYALRHGHVTHAELAQSVESAKHRSGIGRARRAIELMSDRSDSVGETRARLIFGSVTPVLCNQSVYDHNGDFLARVDHVFPDLGEVIGEFDGMHKYGADPRRVVLAEKERHNRLLEQGRTVFRYGWADLANPSVLIERLQAAHRRALLHGPPSGWFTELPLPKSAPLPVIDAPFRGSRLPRGA</sequence>
<protein>
    <recommendedName>
        <fullName evidence="3">DUF559 domain-containing protein</fullName>
    </recommendedName>
</protein>
<gene>
    <name evidence="1" type="ORF">AABD04_18085</name>
</gene>
<dbReference type="RefSeq" id="WP_341441987.1">
    <property type="nucleotide sequence ID" value="NZ_JBBPCN010000001.1"/>
</dbReference>
<evidence type="ECO:0000313" key="1">
    <source>
        <dbReference type="EMBL" id="MEK8072758.1"/>
    </source>
</evidence>
<reference evidence="1 2" key="1">
    <citation type="submission" date="2024-03" db="EMBL/GenBank/DDBJ databases">
        <title>Rhodococcus navarretei sp. nov. and Pseudarthrobacter quantumdoti sp. nov., two new species with the ability to biosynthesize Quantum Dots isolated from soil samples at Union Glacier, Antarctica.</title>
        <authorList>
            <person name="Vargas M."/>
        </authorList>
    </citation>
    <scope>NUCLEOTIDE SEQUENCE [LARGE SCALE GENOMIC DNA]</scope>
    <source>
        <strain evidence="1 2">EXRC-4A-4</strain>
    </source>
</reference>
<proteinExistence type="predicted"/>
<accession>A0ABU9CZH9</accession>
<name>A0ABU9CZH9_9NOCA</name>
<dbReference type="EMBL" id="JBBPCN010000001">
    <property type="protein sequence ID" value="MEK8072758.1"/>
    <property type="molecule type" value="Genomic_DNA"/>
</dbReference>
<evidence type="ECO:0000313" key="2">
    <source>
        <dbReference type="Proteomes" id="UP001456513"/>
    </source>
</evidence>
<dbReference type="Proteomes" id="UP001456513">
    <property type="component" value="Unassembled WGS sequence"/>
</dbReference>
<comment type="caution">
    <text evidence="1">The sequence shown here is derived from an EMBL/GenBank/DDBJ whole genome shotgun (WGS) entry which is preliminary data.</text>
</comment>